<sequence>MAKVTFITEDGNSHLIEDAEGSLMDIAVDNGIEGIEGDCGGVGSCATCHVRVKQEWMEKVGKAEELEQDILEFEDGTCSRSRLCCQIDVDEDLDGLVVEVAKLG</sequence>
<comment type="cofactor">
    <cofactor evidence="6">
        <name>[2Fe-2S] cluster</name>
        <dbReference type="ChEBI" id="CHEBI:190135"/>
    </cofactor>
</comment>
<keyword evidence="9" id="KW-1185">Reference proteome</keyword>
<evidence type="ECO:0000256" key="2">
    <source>
        <dbReference type="ARBA" id="ARBA00022714"/>
    </source>
</evidence>
<accession>A0A934RX98</accession>
<dbReference type="PANTHER" id="PTHR23426:SF65">
    <property type="entry name" value="FERREDOXIN-2, MITOCHONDRIAL"/>
    <property type="match status" value="1"/>
</dbReference>
<dbReference type="InterPro" id="IPR001055">
    <property type="entry name" value="Adrenodoxin-like"/>
</dbReference>
<gene>
    <name evidence="8" type="ORF">JIN87_00240</name>
</gene>
<dbReference type="GO" id="GO:0046872">
    <property type="term" value="F:metal ion binding"/>
    <property type="evidence" value="ECO:0007669"/>
    <property type="project" value="UniProtKB-KW"/>
</dbReference>
<dbReference type="PRINTS" id="PR00355">
    <property type="entry name" value="ADRENODOXIN"/>
</dbReference>
<dbReference type="Proteomes" id="UP000617628">
    <property type="component" value="Unassembled WGS sequence"/>
</dbReference>
<dbReference type="Pfam" id="PF00111">
    <property type="entry name" value="Fer2"/>
    <property type="match status" value="1"/>
</dbReference>
<evidence type="ECO:0000256" key="5">
    <source>
        <dbReference type="ARBA" id="ARBA00023014"/>
    </source>
</evidence>
<reference evidence="8" key="1">
    <citation type="submission" date="2021-01" db="EMBL/GenBank/DDBJ databases">
        <title>Modified the classification status of verrucomicrobia.</title>
        <authorList>
            <person name="Feng X."/>
        </authorList>
    </citation>
    <scope>NUCLEOTIDE SEQUENCE</scope>
    <source>
        <strain evidence="8">KCTC 13126</strain>
    </source>
</reference>
<dbReference type="InterPro" id="IPR012675">
    <property type="entry name" value="Beta-grasp_dom_sf"/>
</dbReference>
<dbReference type="InterPro" id="IPR001041">
    <property type="entry name" value="2Fe-2S_ferredoxin-type"/>
</dbReference>
<dbReference type="GO" id="GO:0140647">
    <property type="term" value="P:P450-containing electron transport chain"/>
    <property type="evidence" value="ECO:0007669"/>
    <property type="project" value="InterPro"/>
</dbReference>
<evidence type="ECO:0000256" key="4">
    <source>
        <dbReference type="ARBA" id="ARBA00023004"/>
    </source>
</evidence>
<dbReference type="PROSITE" id="PS51085">
    <property type="entry name" value="2FE2S_FER_2"/>
    <property type="match status" value="1"/>
</dbReference>
<dbReference type="RefSeq" id="WP_200353484.1">
    <property type="nucleotide sequence ID" value="NZ_JAENIL010000001.1"/>
</dbReference>
<evidence type="ECO:0000256" key="6">
    <source>
        <dbReference type="ARBA" id="ARBA00034078"/>
    </source>
</evidence>
<dbReference type="EMBL" id="JAENIL010000001">
    <property type="protein sequence ID" value="MBK1875268.1"/>
    <property type="molecule type" value="Genomic_DNA"/>
</dbReference>
<comment type="similarity">
    <text evidence="1">Belongs to the adrenodoxin/putidaredoxin family.</text>
</comment>
<protein>
    <submittedName>
        <fullName evidence="8">2Fe-2S iron-sulfur cluster binding domain-containing protein</fullName>
    </submittedName>
</protein>
<keyword evidence="5" id="KW-0411">Iron-sulfur</keyword>
<dbReference type="GO" id="GO:0009055">
    <property type="term" value="F:electron transfer activity"/>
    <property type="evidence" value="ECO:0007669"/>
    <property type="project" value="TreeGrafter"/>
</dbReference>
<comment type="caution">
    <text evidence="8">The sequence shown here is derived from an EMBL/GenBank/DDBJ whole genome shotgun (WGS) entry which is preliminary data.</text>
</comment>
<dbReference type="GO" id="GO:0051537">
    <property type="term" value="F:2 iron, 2 sulfur cluster binding"/>
    <property type="evidence" value="ECO:0007669"/>
    <property type="project" value="UniProtKB-KW"/>
</dbReference>
<evidence type="ECO:0000259" key="7">
    <source>
        <dbReference type="PROSITE" id="PS51085"/>
    </source>
</evidence>
<dbReference type="CDD" id="cd00207">
    <property type="entry name" value="fer2"/>
    <property type="match status" value="1"/>
</dbReference>
<dbReference type="InterPro" id="IPR036010">
    <property type="entry name" value="2Fe-2S_ferredoxin-like_sf"/>
</dbReference>
<dbReference type="PANTHER" id="PTHR23426">
    <property type="entry name" value="FERREDOXIN/ADRENODOXIN"/>
    <property type="match status" value="1"/>
</dbReference>
<dbReference type="SUPFAM" id="SSF54292">
    <property type="entry name" value="2Fe-2S ferredoxin-like"/>
    <property type="match status" value="1"/>
</dbReference>
<dbReference type="Gene3D" id="3.10.20.30">
    <property type="match status" value="1"/>
</dbReference>
<evidence type="ECO:0000256" key="3">
    <source>
        <dbReference type="ARBA" id="ARBA00022723"/>
    </source>
</evidence>
<proteinExistence type="inferred from homology"/>
<dbReference type="AlphaFoldDB" id="A0A934RX98"/>
<keyword evidence="4" id="KW-0408">Iron</keyword>
<name>A0A934RX98_9BACT</name>
<evidence type="ECO:0000256" key="1">
    <source>
        <dbReference type="ARBA" id="ARBA00010914"/>
    </source>
</evidence>
<keyword evidence="3" id="KW-0479">Metal-binding</keyword>
<organism evidence="8 9">
    <name type="scientific">Pelagicoccus mobilis</name>
    <dbReference type="NCBI Taxonomy" id="415221"/>
    <lineage>
        <taxon>Bacteria</taxon>
        <taxon>Pseudomonadati</taxon>
        <taxon>Verrucomicrobiota</taxon>
        <taxon>Opitutia</taxon>
        <taxon>Puniceicoccales</taxon>
        <taxon>Pelagicoccaceae</taxon>
        <taxon>Pelagicoccus</taxon>
    </lineage>
</organism>
<evidence type="ECO:0000313" key="8">
    <source>
        <dbReference type="EMBL" id="MBK1875268.1"/>
    </source>
</evidence>
<feature type="domain" description="2Fe-2S ferredoxin-type" evidence="7">
    <location>
        <begin position="2"/>
        <end position="104"/>
    </location>
</feature>
<keyword evidence="2" id="KW-0001">2Fe-2S</keyword>
<evidence type="ECO:0000313" key="9">
    <source>
        <dbReference type="Proteomes" id="UP000617628"/>
    </source>
</evidence>